<keyword evidence="12" id="KW-1185">Reference proteome</keyword>
<dbReference type="GO" id="GO:0008519">
    <property type="term" value="F:ammonium channel activity"/>
    <property type="evidence" value="ECO:0007669"/>
    <property type="project" value="InterPro"/>
</dbReference>
<evidence type="ECO:0000256" key="1">
    <source>
        <dbReference type="ARBA" id="ARBA00004141"/>
    </source>
</evidence>
<dbReference type="EMBL" id="SODV01000002">
    <property type="protein sequence ID" value="TDW96351.1"/>
    <property type="molecule type" value="Genomic_DNA"/>
</dbReference>
<dbReference type="NCBIfam" id="TIGR00836">
    <property type="entry name" value="amt"/>
    <property type="match status" value="1"/>
</dbReference>
<feature type="transmembrane region" description="Helical" evidence="8">
    <location>
        <begin position="393"/>
        <end position="411"/>
    </location>
</feature>
<dbReference type="InterPro" id="IPR001905">
    <property type="entry name" value="Ammonium_transpt"/>
</dbReference>
<evidence type="ECO:0000259" key="10">
    <source>
        <dbReference type="Pfam" id="PF00909"/>
    </source>
</evidence>
<dbReference type="AlphaFoldDB" id="A0A4R8DFI7"/>
<feature type="transmembrane region" description="Helical" evidence="8">
    <location>
        <begin position="305"/>
        <end position="325"/>
    </location>
</feature>
<sequence length="535" mass="55625">MFRKILFILIVTLSALSSTVYAQKAPDPNGGNTGTVVDLDSTAGKIIDSVAKAKDTTVAGVSASVSKLANAVSTLANGDGHNKISINFVWLMMGGFLVFFMQAGFALVETGLTRAKNVAHTMAMNLFIYPAGVVGFFVSGFAIMFGGLGALGTLGGFDGLNHEVTVNLFGHTFGLFGAKGFCMNGVYDVGVLGFFVFQVVFMDATATIPTGAMAERWKFASFALSGLFVGGLIYPIYGNWVWGGGWLSQLGANFGLGHGHVDFAGSSVVHMAGGVLALVGAKMIGPRLGKYNKDGSINAIPGHNIPMAVLGALVLAFGWFGFNAGSTLAGTDLRLSVVAFNTLIASCMGAAASTLWIWFVRGNRPDVTMMVNGLLAGLVAITAPCAFVSPLGAVAIGLISGLIVVEVTLVVDRKLKIDDPVGAVAVHGANGLWGILALGLFADGTYGDGLNGVKGGVRGLFYGDGGQFVAEFIGGVVNFVWFAAAGWILFKLLDKIAGNRVNPEVELYGLDLHEMGLDGYAGVKMDKNAETPLSR</sequence>
<evidence type="ECO:0000256" key="6">
    <source>
        <dbReference type="ARBA" id="ARBA00023136"/>
    </source>
</evidence>
<dbReference type="Gene3D" id="1.10.3430.10">
    <property type="entry name" value="Ammonium transporter AmtB like domains"/>
    <property type="match status" value="1"/>
</dbReference>
<organism evidence="11 12">
    <name type="scientific">Dinghuibacter silviterrae</name>
    <dbReference type="NCBI Taxonomy" id="1539049"/>
    <lineage>
        <taxon>Bacteria</taxon>
        <taxon>Pseudomonadati</taxon>
        <taxon>Bacteroidota</taxon>
        <taxon>Chitinophagia</taxon>
        <taxon>Chitinophagales</taxon>
        <taxon>Chitinophagaceae</taxon>
        <taxon>Dinghuibacter</taxon>
    </lineage>
</organism>
<keyword evidence="7 8" id="KW-0924">Ammonia transport</keyword>
<comment type="caution">
    <text evidence="11">The sequence shown here is derived from an EMBL/GenBank/DDBJ whole genome shotgun (WGS) entry which is preliminary data.</text>
</comment>
<dbReference type="InterPro" id="IPR024041">
    <property type="entry name" value="NH4_transpt_AmtB-like_dom"/>
</dbReference>
<feature type="transmembrane region" description="Helical" evidence="8">
    <location>
        <begin position="128"/>
        <end position="151"/>
    </location>
</feature>
<dbReference type="OrthoDB" id="9814202at2"/>
<proteinExistence type="inferred from homology"/>
<dbReference type="Proteomes" id="UP000294498">
    <property type="component" value="Unassembled WGS sequence"/>
</dbReference>
<feature type="transmembrane region" description="Helical" evidence="8">
    <location>
        <begin position="367"/>
        <end position="387"/>
    </location>
</feature>
<feature type="transmembrane region" description="Helical" evidence="8">
    <location>
        <begin position="88"/>
        <end position="108"/>
    </location>
</feature>
<evidence type="ECO:0000256" key="9">
    <source>
        <dbReference type="SAM" id="SignalP"/>
    </source>
</evidence>
<comment type="similarity">
    <text evidence="2 8">Belongs to the ammonia transporter channel (TC 1.A.11.2) family.</text>
</comment>
<feature type="chain" id="PRO_5020347274" description="Ammonium transporter" evidence="9">
    <location>
        <begin position="23"/>
        <end position="535"/>
    </location>
</feature>
<feature type="domain" description="Ammonium transporter AmtB-like" evidence="10">
    <location>
        <begin position="89"/>
        <end position="520"/>
    </location>
</feature>
<feature type="transmembrane region" description="Helical" evidence="8">
    <location>
        <begin position="263"/>
        <end position="284"/>
    </location>
</feature>
<feature type="transmembrane region" description="Helical" evidence="8">
    <location>
        <begin position="220"/>
        <end position="243"/>
    </location>
</feature>
<evidence type="ECO:0000313" key="12">
    <source>
        <dbReference type="Proteomes" id="UP000294498"/>
    </source>
</evidence>
<feature type="transmembrane region" description="Helical" evidence="8">
    <location>
        <begin position="337"/>
        <end position="360"/>
    </location>
</feature>
<evidence type="ECO:0000256" key="3">
    <source>
        <dbReference type="ARBA" id="ARBA00022448"/>
    </source>
</evidence>
<feature type="signal peptide" evidence="9">
    <location>
        <begin position="1"/>
        <end position="22"/>
    </location>
</feature>
<protein>
    <recommendedName>
        <fullName evidence="8">Ammonium transporter</fullName>
    </recommendedName>
</protein>
<feature type="transmembrane region" description="Helical" evidence="8">
    <location>
        <begin position="468"/>
        <end position="490"/>
    </location>
</feature>
<dbReference type="PANTHER" id="PTHR11730">
    <property type="entry name" value="AMMONIUM TRANSPORTER"/>
    <property type="match status" value="1"/>
</dbReference>
<accession>A0A4R8DFI7</accession>
<evidence type="ECO:0000256" key="2">
    <source>
        <dbReference type="ARBA" id="ARBA00005887"/>
    </source>
</evidence>
<evidence type="ECO:0000256" key="8">
    <source>
        <dbReference type="RuleBase" id="RU362002"/>
    </source>
</evidence>
<evidence type="ECO:0000256" key="7">
    <source>
        <dbReference type="ARBA" id="ARBA00023177"/>
    </source>
</evidence>
<reference evidence="11 12" key="1">
    <citation type="submission" date="2019-03" db="EMBL/GenBank/DDBJ databases">
        <title>Genomic Encyclopedia of Type Strains, Phase IV (KMG-IV): sequencing the most valuable type-strain genomes for metagenomic binning, comparative biology and taxonomic classification.</title>
        <authorList>
            <person name="Goeker M."/>
        </authorList>
    </citation>
    <scope>NUCLEOTIDE SEQUENCE [LARGE SCALE GENOMIC DNA]</scope>
    <source>
        <strain evidence="11 12">DSM 100059</strain>
    </source>
</reference>
<dbReference type="SUPFAM" id="SSF111352">
    <property type="entry name" value="Ammonium transporter"/>
    <property type="match status" value="1"/>
</dbReference>
<dbReference type="Pfam" id="PF00909">
    <property type="entry name" value="Ammonium_transp"/>
    <property type="match status" value="1"/>
</dbReference>
<evidence type="ECO:0000256" key="4">
    <source>
        <dbReference type="ARBA" id="ARBA00022692"/>
    </source>
</evidence>
<keyword evidence="4 8" id="KW-0812">Transmembrane</keyword>
<feature type="transmembrane region" description="Helical" evidence="8">
    <location>
        <begin position="189"/>
        <end position="208"/>
    </location>
</feature>
<evidence type="ECO:0000256" key="5">
    <source>
        <dbReference type="ARBA" id="ARBA00022989"/>
    </source>
</evidence>
<dbReference type="RefSeq" id="WP_133996635.1">
    <property type="nucleotide sequence ID" value="NZ_SODV01000002.1"/>
</dbReference>
<feature type="transmembrane region" description="Helical" evidence="8">
    <location>
        <begin position="423"/>
        <end position="442"/>
    </location>
</feature>
<name>A0A4R8DFI7_9BACT</name>
<keyword evidence="5 8" id="KW-1133">Transmembrane helix</keyword>
<dbReference type="GO" id="GO:0097272">
    <property type="term" value="P:ammonium homeostasis"/>
    <property type="evidence" value="ECO:0007669"/>
    <property type="project" value="TreeGrafter"/>
</dbReference>
<gene>
    <name evidence="11" type="ORF">EDB95_4179</name>
</gene>
<dbReference type="GO" id="GO:0005886">
    <property type="term" value="C:plasma membrane"/>
    <property type="evidence" value="ECO:0007669"/>
    <property type="project" value="UniProtKB-SubCell"/>
</dbReference>
<keyword evidence="6 8" id="KW-0472">Membrane</keyword>
<evidence type="ECO:0000313" key="11">
    <source>
        <dbReference type="EMBL" id="TDW96351.1"/>
    </source>
</evidence>
<dbReference type="InterPro" id="IPR029020">
    <property type="entry name" value="Ammonium/urea_transptr"/>
</dbReference>
<dbReference type="PANTHER" id="PTHR11730:SF6">
    <property type="entry name" value="AMMONIUM TRANSPORTER"/>
    <property type="match status" value="1"/>
</dbReference>
<comment type="subcellular location">
    <subcellularLocation>
        <location evidence="8">Cell membrane</location>
        <topology evidence="8">Multi-pass membrane protein</topology>
    </subcellularLocation>
    <subcellularLocation>
        <location evidence="1">Membrane</location>
        <topology evidence="1">Multi-pass membrane protein</topology>
    </subcellularLocation>
</comment>
<keyword evidence="9" id="KW-0732">Signal</keyword>
<keyword evidence="3 8" id="KW-0813">Transport</keyword>